<dbReference type="InParanoid" id="L8G7D1"/>
<organism evidence="1 2">
    <name type="scientific">Pseudogymnoascus destructans (strain ATCC MYA-4855 / 20631-21)</name>
    <name type="common">Bat white-nose syndrome fungus</name>
    <name type="synonym">Geomyces destructans</name>
    <dbReference type="NCBI Taxonomy" id="658429"/>
    <lineage>
        <taxon>Eukaryota</taxon>
        <taxon>Fungi</taxon>
        <taxon>Dikarya</taxon>
        <taxon>Ascomycota</taxon>
        <taxon>Pezizomycotina</taxon>
        <taxon>Leotiomycetes</taxon>
        <taxon>Thelebolales</taxon>
        <taxon>Thelebolaceae</taxon>
        <taxon>Pseudogymnoascus</taxon>
    </lineage>
</organism>
<gene>
    <name evidence="1" type="ORF">GMDG_00635</name>
</gene>
<dbReference type="Proteomes" id="UP000011064">
    <property type="component" value="Unassembled WGS sequence"/>
</dbReference>
<dbReference type="HOGENOM" id="CLU_2688851_0_0_1"/>
<sequence>MAVGIDWIQELSTGPTLPICKPRWALRLTLELPNPTPVLPLSLVLRLAQPSRSPSSDLPSEAIGARFAFSASDA</sequence>
<evidence type="ECO:0000313" key="2">
    <source>
        <dbReference type="Proteomes" id="UP000011064"/>
    </source>
</evidence>
<accession>L8G7D1</accession>
<evidence type="ECO:0000313" key="1">
    <source>
        <dbReference type="EMBL" id="ELR09017.1"/>
    </source>
</evidence>
<dbReference type="EMBL" id="GL573174">
    <property type="protein sequence ID" value="ELR09017.1"/>
    <property type="molecule type" value="Genomic_DNA"/>
</dbReference>
<protein>
    <submittedName>
        <fullName evidence="1">Uncharacterized protein</fullName>
    </submittedName>
</protein>
<proteinExistence type="predicted"/>
<dbReference type="AlphaFoldDB" id="L8G7D1"/>
<reference evidence="2" key="1">
    <citation type="submission" date="2010-09" db="EMBL/GenBank/DDBJ databases">
        <title>The genome sequence of Geomyces destructans 20631-21.</title>
        <authorList>
            <consortium name="The Broad Institute Genome Sequencing Platform"/>
            <person name="Cuomo C.A."/>
            <person name="Blehert D.S."/>
            <person name="Lorch J.M."/>
            <person name="Young S.K."/>
            <person name="Zeng Q."/>
            <person name="Gargeya S."/>
            <person name="Fitzgerald M."/>
            <person name="Haas B."/>
            <person name="Abouelleil A."/>
            <person name="Alvarado L."/>
            <person name="Arachchi H.M."/>
            <person name="Berlin A."/>
            <person name="Brown A."/>
            <person name="Chapman S.B."/>
            <person name="Chen Z."/>
            <person name="Dunbar C."/>
            <person name="Freedman E."/>
            <person name="Gearin G."/>
            <person name="Gellesch M."/>
            <person name="Goldberg J."/>
            <person name="Griggs A."/>
            <person name="Gujja S."/>
            <person name="Heiman D."/>
            <person name="Howarth C."/>
            <person name="Larson L."/>
            <person name="Lui A."/>
            <person name="MacDonald P.J.P."/>
            <person name="Montmayeur A."/>
            <person name="Murphy C."/>
            <person name="Neiman D."/>
            <person name="Pearson M."/>
            <person name="Priest M."/>
            <person name="Roberts A."/>
            <person name="Saif S."/>
            <person name="Shea T."/>
            <person name="Shenoy N."/>
            <person name="Sisk P."/>
            <person name="Stolte C."/>
            <person name="Sykes S."/>
            <person name="Wortman J."/>
            <person name="Nusbaum C."/>
            <person name="Birren B."/>
        </authorList>
    </citation>
    <scope>NUCLEOTIDE SEQUENCE [LARGE SCALE GENOMIC DNA]</scope>
    <source>
        <strain evidence="2">ATCC MYA-4855 / 20631-21</strain>
    </source>
</reference>
<keyword evidence="2" id="KW-1185">Reference proteome</keyword>
<name>L8G7D1_PSED2</name>
<dbReference type="VEuPathDB" id="FungiDB:GMDG_00635"/>